<evidence type="ECO:0000313" key="1">
    <source>
        <dbReference type="EMBL" id="ADH64080.1"/>
    </source>
</evidence>
<dbReference type="AlphaFoldDB" id="D7BIA5"/>
<dbReference type="RefSeq" id="WP_013158625.1">
    <property type="nucleotide sequence ID" value="NC_014212.1"/>
</dbReference>
<proteinExistence type="predicted"/>
<dbReference type="Proteomes" id="UP000001916">
    <property type="component" value="Chromosome"/>
</dbReference>
<gene>
    <name evidence="1" type="ordered locus">Mesil_2212</name>
</gene>
<evidence type="ECO:0000313" key="2">
    <source>
        <dbReference type="Proteomes" id="UP000001916"/>
    </source>
</evidence>
<name>D7BIA5_ALLS1</name>
<accession>D7BIA5</accession>
<dbReference type="EMBL" id="CP002042">
    <property type="protein sequence ID" value="ADH64080.1"/>
    <property type="molecule type" value="Genomic_DNA"/>
</dbReference>
<dbReference type="STRING" id="526227.Mesil_2212"/>
<keyword evidence="2" id="KW-1185">Reference proteome</keyword>
<organism evidence="1 2">
    <name type="scientific">Allomeiothermus silvanus (strain ATCC 700542 / DSM 9946 / NBRC 106475 / NCIMB 13440 / VI-R2)</name>
    <name type="common">Thermus silvanus</name>
    <dbReference type="NCBI Taxonomy" id="526227"/>
    <lineage>
        <taxon>Bacteria</taxon>
        <taxon>Thermotogati</taxon>
        <taxon>Deinococcota</taxon>
        <taxon>Deinococci</taxon>
        <taxon>Thermales</taxon>
        <taxon>Thermaceae</taxon>
        <taxon>Allomeiothermus</taxon>
    </lineage>
</organism>
<dbReference type="KEGG" id="msv:Mesil_2212"/>
<sequence length="67" mass="7493">MYWERLSEHAGYRTGDRVSWLTPEGTREGVILEIACSPEGPVFWLSCAPYWVKPEAVSLILALPDAA</sequence>
<dbReference type="OrthoDB" id="27314at2"/>
<evidence type="ECO:0008006" key="3">
    <source>
        <dbReference type="Google" id="ProtNLM"/>
    </source>
</evidence>
<dbReference type="HOGENOM" id="CLU_2807436_0_0_0"/>
<reference evidence="1 2" key="1">
    <citation type="journal article" date="2010" name="Stand. Genomic Sci.">
        <title>Complete genome sequence of Meiothermus silvanus type strain (VI-R2).</title>
        <authorList>
            <person name="Sikorski J."/>
            <person name="Tindall B.J."/>
            <person name="Lowry S."/>
            <person name="Lucas S."/>
            <person name="Nolan M."/>
            <person name="Copeland A."/>
            <person name="Glavina Del Rio T."/>
            <person name="Tice H."/>
            <person name="Cheng J.F."/>
            <person name="Han C."/>
            <person name="Pitluck S."/>
            <person name="Liolios K."/>
            <person name="Ivanova N."/>
            <person name="Mavromatis K."/>
            <person name="Mikhailova N."/>
            <person name="Pati A."/>
            <person name="Goodwin L."/>
            <person name="Chen A."/>
            <person name="Palaniappan K."/>
            <person name="Land M."/>
            <person name="Hauser L."/>
            <person name="Chang Y.J."/>
            <person name="Jeffries C.D."/>
            <person name="Rohde M."/>
            <person name="Goker M."/>
            <person name="Woyke T."/>
            <person name="Bristow J."/>
            <person name="Eisen J.A."/>
            <person name="Markowitz V."/>
            <person name="Hugenholtz P."/>
            <person name="Kyrpides N.C."/>
            <person name="Klenk H.P."/>
            <person name="Lapidus A."/>
        </authorList>
    </citation>
    <scope>NUCLEOTIDE SEQUENCE [LARGE SCALE GENOMIC DNA]</scope>
    <source>
        <strain evidence="2">ATCC 700542 / DSM 9946 / VI-R2</strain>
    </source>
</reference>
<protein>
    <recommendedName>
        <fullName evidence="3">DUF4926 domain-containing protein</fullName>
    </recommendedName>
</protein>